<dbReference type="InterPro" id="IPR013538">
    <property type="entry name" value="ASHA1/2-like_C"/>
</dbReference>
<reference evidence="3" key="2">
    <citation type="submission" date="2020-09" db="EMBL/GenBank/DDBJ databases">
        <authorList>
            <person name="Sun Q."/>
            <person name="Zhou Y."/>
        </authorList>
    </citation>
    <scope>NUCLEOTIDE SEQUENCE</scope>
    <source>
        <strain evidence="3">CGMCC 1.15448</strain>
    </source>
</reference>
<organism evidence="3 4">
    <name type="scientific">Puia dinghuensis</name>
    <dbReference type="NCBI Taxonomy" id="1792502"/>
    <lineage>
        <taxon>Bacteria</taxon>
        <taxon>Pseudomonadati</taxon>
        <taxon>Bacteroidota</taxon>
        <taxon>Chitinophagia</taxon>
        <taxon>Chitinophagales</taxon>
        <taxon>Chitinophagaceae</taxon>
        <taxon>Puia</taxon>
    </lineage>
</organism>
<dbReference type="InterPro" id="IPR023393">
    <property type="entry name" value="START-like_dom_sf"/>
</dbReference>
<dbReference type="EMBL" id="BMJC01000003">
    <property type="protein sequence ID" value="GGB03741.1"/>
    <property type="molecule type" value="Genomic_DNA"/>
</dbReference>
<name>A0A8J2UED1_9BACT</name>
<dbReference type="CDD" id="cd07814">
    <property type="entry name" value="SRPBCC_CalC_Aha1-like"/>
    <property type="match status" value="1"/>
</dbReference>
<sequence length="136" mass="15859">MQNEIKQTWSFPQPPQEVWEYLTKPDLLEQWLGKTDFQPTVGHKFRFVSPYCNDSYCEVLEVVPFTRLSFSWQKRSLKDDKPFNSKVVWTLVPKPNGTELQLVHNGFTALEDLDGHDKGWIACAKQLEELLNTVES</sequence>
<reference evidence="3" key="1">
    <citation type="journal article" date="2014" name="Int. J. Syst. Evol. Microbiol.">
        <title>Complete genome sequence of Corynebacterium casei LMG S-19264T (=DSM 44701T), isolated from a smear-ripened cheese.</title>
        <authorList>
            <consortium name="US DOE Joint Genome Institute (JGI-PGF)"/>
            <person name="Walter F."/>
            <person name="Albersmeier A."/>
            <person name="Kalinowski J."/>
            <person name="Ruckert C."/>
        </authorList>
    </citation>
    <scope>NUCLEOTIDE SEQUENCE</scope>
    <source>
        <strain evidence="3">CGMCC 1.15448</strain>
    </source>
</reference>
<dbReference type="Gene3D" id="3.30.530.20">
    <property type="match status" value="1"/>
</dbReference>
<comment type="caution">
    <text evidence="3">The sequence shown here is derived from an EMBL/GenBank/DDBJ whole genome shotgun (WGS) entry which is preliminary data.</text>
</comment>
<dbReference type="AlphaFoldDB" id="A0A8J2UED1"/>
<proteinExistence type="inferred from homology"/>
<dbReference type="Pfam" id="PF08327">
    <property type="entry name" value="AHSA1"/>
    <property type="match status" value="1"/>
</dbReference>
<accession>A0A8J2UED1</accession>
<protein>
    <submittedName>
        <fullName evidence="3">Activator of HSP90 ATPase</fullName>
    </submittedName>
</protein>
<evidence type="ECO:0000256" key="1">
    <source>
        <dbReference type="ARBA" id="ARBA00006817"/>
    </source>
</evidence>
<keyword evidence="4" id="KW-1185">Reference proteome</keyword>
<feature type="domain" description="Activator of Hsp90 ATPase homologue 1/2-like C-terminal" evidence="2">
    <location>
        <begin position="14"/>
        <end position="131"/>
    </location>
</feature>
<comment type="similarity">
    <text evidence="1">Belongs to the AHA1 family.</text>
</comment>
<evidence type="ECO:0000313" key="3">
    <source>
        <dbReference type="EMBL" id="GGB03741.1"/>
    </source>
</evidence>
<gene>
    <name evidence="3" type="ORF">GCM10011511_28810</name>
</gene>
<dbReference type="Proteomes" id="UP000607559">
    <property type="component" value="Unassembled WGS sequence"/>
</dbReference>
<evidence type="ECO:0000313" key="4">
    <source>
        <dbReference type="Proteomes" id="UP000607559"/>
    </source>
</evidence>
<dbReference type="RefSeq" id="WP_188932821.1">
    <property type="nucleotide sequence ID" value="NZ_BMJC01000003.1"/>
</dbReference>
<dbReference type="SUPFAM" id="SSF55961">
    <property type="entry name" value="Bet v1-like"/>
    <property type="match status" value="1"/>
</dbReference>
<evidence type="ECO:0000259" key="2">
    <source>
        <dbReference type="Pfam" id="PF08327"/>
    </source>
</evidence>